<dbReference type="Proteomes" id="UP001295423">
    <property type="component" value="Unassembled WGS sequence"/>
</dbReference>
<feature type="region of interest" description="Disordered" evidence="1">
    <location>
        <begin position="325"/>
        <end position="344"/>
    </location>
</feature>
<reference evidence="2" key="1">
    <citation type="submission" date="2023-08" db="EMBL/GenBank/DDBJ databases">
        <authorList>
            <person name="Audoor S."/>
            <person name="Bilcke G."/>
        </authorList>
    </citation>
    <scope>NUCLEOTIDE SEQUENCE</scope>
</reference>
<keyword evidence="3" id="KW-1185">Reference proteome</keyword>
<evidence type="ECO:0000313" key="3">
    <source>
        <dbReference type="Proteomes" id="UP001295423"/>
    </source>
</evidence>
<evidence type="ECO:0000313" key="2">
    <source>
        <dbReference type="EMBL" id="CAJ1939348.1"/>
    </source>
</evidence>
<feature type="compositionally biased region" description="Basic and acidic residues" evidence="1">
    <location>
        <begin position="184"/>
        <end position="195"/>
    </location>
</feature>
<evidence type="ECO:0000256" key="1">
    <source>
        <dbReference type="SAM" id="MobiDB-lite"/>
    </source>
</evidence>
<feature type="compositionally biased region" description="Low complexity" evidence="1">
    <location>
        <begin position="200"/>
        <end position="210"/>
    </location>
</feature>
<organism evidence="2 3">
    <name type="scientific">Cylindrotheca closterium</name>
    <dbReference type="NCBI Taxonomy" id="2856"/>
    <lineage>
        <taxon>Eukaryota</taxon>
        <taxon>Sar</taxon>
        <taxon>Stramenopiles</taxon>
        <taxon>Ochrophyta</taxon>
        <taxon>Bacillariophyta</taxon>
        <taxon>Bacillariophyceae</taxon>
        <taxon>Bacillariophycidae</taxon>
        <taxon>Bacillariales</taxon>
        <taxon>Bacillariaceae</taxon>
        <taxon>Cylindrotheca</taxon>
    </lineage>
</organism>
<feature type="compositionally biased region" description="Acidic residues" evidence="1">
    <location>
        <begin position="211"/>
        <end position="232"/>
    </location>
</feature>
<comment type="caution">
    <text evidence="2">The sequence shown here is derived from an EMBL/GenBank/DDBJ whole genome shotgun (WGS) entry which is preliminary data.</text>
</comment>
<protein>
    <submittedName>
        <fullName evidence="2">Uncharacterized protein</fullName>
    </submittedName>
</protein>
<name>A0AAD2FHP2_9STRA</name>
<accession>A0AAD2FHP2</accession>
<sequence length="344" mass="38811">MIQIPFGFSSYGHPCGFTLLERCQNLKQSEKDQYLYMLGIVSDFVFQTMQQFQAQANLPALCPDKVRDSIYARRVRKWLKLPYKSEMGAEIALAVLVPLGPKPNDIPRNKKHIDKSNPDDPLYGKTGCYSQVVTANGKDMYLFQVIIAWRKWISNKCPHKHNLLLLSQKEYECDKFNVYKETEEDGKVAEDRCGQEDSNNDVNKSSNDNGSSEDEDDSGSEDEDSSSEDEEYSSSCMRNEKSDEDEVPYQTFTGTEILSSIVQGTQGESTGSVHSSPTQMIFEKLVLGGITNFVCKKCQVSREAQSFMKVERGLGRSPIPFLPRRTNFHETSRDGLAVDARPAT</sequence>
<gene>
    <name evidence="2" type="ORF">CYCCA115_LOCUS6550</name>
</gene>
<feature type="region of interest" description="Disordered" evidence="1">
    <location>
        <begin position="184"/>
        <end position="248"/>
    </location>
</feature>
<dbReference type="EMBL" id="CAKOGP040000780">
    <property type="protein sequence ID" value="CAJ1939348.1"/>
    <property type="molecule type" value="Genomic_DNA"/>
</dbReference>
<proteinExistence type="predicted"/>
<dbReference type="AlphaFoldDB" id="A0AAD2FHP2"/>